<keyword evidence="2" id="KW-1133">Transmembrane helix</keyword>
<name>A0A2G3ANE9_CAPAN</name>
<dbReference type="SUPFAM" id="SSF90123">
    <property type="entry name" value="ABC transporter transmembrane region"/>
    <property type="match status" value="1"/>
</dbReference>
<reference evidence="5 6" key="1">
    <citation type="journal article" date="2014" name="Nat. Genet.">
        <title>Genome sequence of the hot pepper provides insights into the evolution of pungency in Capsicum species.</title>
        <authorList>
            <person name="Kim S."/>
            <person name="Park M."/>
            <person name="Yeom S.I."/>
            <person name="Kim Y.M."/>
            <person name="Lee J.M."/>
            <person name="Lee H.A."/>
            <person name="Seo E."/>
            <person name="Choi J."/>
            <person name="Cheong K."/>
            <person name="Kim K.T."/>
            <person name="Jung K."/>
            <person name="Lee G.W."/>
            <person name="Oh S.K."/>
            <person name="Bae C."/>
            <person name="Kim S.B."/>
            <person name="Lee H.Y."/>
            <person name="Kim S.Y."/>
            <person name="Kim M.S."/>
            <person name="Kang B.C."/>
            <person name="Jo Y.D."/>
            <person name="Yang H.B."/>
            <person name="Jeong H.J."/>
            <person name="Kang W.H."/>
            <person name="Kwon J.K."/>
            <person name="Shin C."/>
            <person name="Lim J.Y."/>
            <person name="Park J.H."/>
            <person name="Huh J.H."/>
            <person name="Kim J.S."/>
            <person name="Kim B.D."/>
            <person name="Cohen O."/>
            <person name="Paran I."/>
            <person name="Suh M.C."/>
            <person name="Lee S.B."/>
            <person name="Kim Y.K."/>
            <person name="Shin Y."/>
            <person name="Noh S.J."/>
            <person name="Park J."/>
            <person name="Seo Y.S."/>
            <person name="Kwon S.Y."/>
            <person name="Kim H.A."/>
            <person name="Park J.M."/>
            <person name="Kim H.J."/>
            <person name="Choi S.B."/>
            <person name="Bosland P.W."/>
            <person name="Reeves G."/>
            <person name="Jo S.H."/>
            <person name="Lee B.W."/>
            <person name="Cho H.T."/>
            <person name="Choi H.S."/>
            <person name="Lee M.S."/>
            <person name="Yu Y."/>
            <person name="Do Choi Y."/>
            <person name="Park B.S."/>
            <person name="van Deynze A."/>
            <person name="Ashrafi H."/>
            <person name="Hill T."/>
            <person name="Kim W.T."/>
            <person name="Pai H.S."/>
            <person name="Ahn H.K."/>
            <person name="Yeam I."/>
            <person name="Giovannoni J.J."/>
            <person name="Rose J.K."/>
            <person name="Sorensen I."/>
            <person name="Lee S.J."/>
            <person name="Kim R.W."/>
            <person name="Choi I.Y."/>
            <person name="Choi B.S."/>
            <person name="Lim J.S."/>
            <person name="Lee Y.H."/>
            <person name="Choi D."/>
        </authorList>
    </citation>
    <scope>NUCLEOTIDE SEQUENCE [LARGE SCALE GENOMIC DNA]</scope>
    <source>
        <strain evidence="6">cv. CM334</strain>
    </source>
</reference>
<organism evidence="5 6">
    <name type="scientific">Capsicum annuum</name>
    <name type="common">Capsicum pepper</name>
    <dbReference type="NCBI Taxonomy" id="4072"/>
    <lineage>
        <taxon>Eukaryota</taxon>
        <taxon>Viridiplantae</taxon>
        <taxon>Streptophyta</taxon>
        <taxon>Embryophyta</taxon>
        <taxon>Tracheophyta</taxon>
        <taxon>Spermatophyta</taxon>
        <taxon>Magnoliopsida</taxon>
        <taxon>eudicotyledons</taxon>
        <taxon>Gunneridae</taxon>
        <taxon>Pentapetalae</taxon>
        <taxon>asterids</taxon>
        <taxon>lamiids</taxon>
        <taxon>Solanales</taxon>
        <taxon>Solanaceae</taxon>
        <taxon>Solanoideae</taxon>
        <taxon>Capsiceae</taxon>
        <taxon>Capsicum</taxon>
    </lineage>
</organism>
<reference evidence="5 6" key="2">
    <citation type="journal article" date="2017" name="Genome Biol.">
        <title>New reference genome sequences of hot pepper reveal the massive evolution of plant disease-resistance genes by retroduplication.</title>
        <authorList>
            <person name="Kim S."/>
            <person name="Park J."/>
            <person name="Yeom S.I."/>
            <person name="Kim Y.M."/>
            <person name="Seo E."/>
            <person name="Kim K.T."/>
            <person name="Kim M.S."/>
            <person name="Lee J.M."/>
            <person name="Cheong K."/>
            <person name="Shin H.S."/>
            <person name="Kim S.B."/>
            <person name="Han K."/>
            <person name="Lee J."/>
            <person name="Park M."/>
            <person name="Lee H.A."/>
            <person name="Lee H.Y."/>
            <person name="Lee Y."/>
            <person name="Oh S."/>
            <person name="Lee J.H."/>
            <person name="Choi E."/>
            <person name="Choi E."/>
            <person name="Lee S.E."/>
            <person name="Jeon J."/>
            <person name="Kim H."/>
            <person name="Choi G."/>
            <person name="Song H."/>
            <person name="Lee J."/>
            <person name="Lee S.C."/>
            <person name="Kwon J.K."/>
            <person name="Lee H.Y."/>
            <person name="Koo N."/>
            <person name="Hong Y."/>
            <person name="Kim R.W."/>
            <person name="Kang W.H."/>
            <person name="Huh J.H."/>
            <person name="Kang B.C."/>
            <person name="Yang T.J."/>
            <person name="Lee Y.H."/>
            <person name="Bennetzen J.L."/>
            <person name="Choi D."/>
        </authorList>
    </citation>
    <scope>NUCLEOTIDE SEQUENCE [LARGE SCALE GENOMIC DNA]</scope>
    <source>
        <strain evidence="6">cv. CM334</strain>
    </source>
</reference>
<accession>A0A2G3ANE9</accession>
<evidence type="ECO:0000256" key="1">
    <source>
        <dbReference type="ARBA" id="ARBA00022692"/>
    </source>
</evidence>
<dbReference type="GO" id="GO:0005524">
    <property type="term" value="F:ATP binding"/>
    <property type="evidence" value="ECO:0007669"/>
    <property type="project" value="InterPro"/>
</dbReference>
<proteinExistence type="predicted"/>
<dbReference type="Proteomes" id="UP000222542">
    <property type="component" value="Unassembled WGS sequence"/>
</dbReference>
<protein>
    <recommendedName>
        <fullName evidence="4">ABC transmembrane type-1 domain-containing protein</fullName>
    </recommendedName>
</protein>
<dbReference type="GO" id="GO:0140359">
    <property type="term" value="F:ABC-type transporter activity"/>
    <property type="evidence" value="ECO:0007669"/>
    <property type="project" value="InterPro"/>
</dbReference>
<dbReference type="InterPro" id="IPR036640">
    <property type="entry name" value="ABC1_TM_sf"/>
</dbReference>
<dbReference type="EMBL" id="AYRZ02000001">
    <property type="protein sequence ID" value="PHT95756.1"/>
    <property type="molecule type" value="Genomic_DNA"/>
</dbReference>
<dbReference type="PANTHER" id="PTHR33022:SF21">
    <property type="entry name" value="UBIQUITIN-LIKE PROTEASE FAMILY PROFILE DOMAIN-CONTAINING PROTEIN"/>
    <property type="match status" value="1"/>
</dbReference>
<evidence type="ECO:0000256" key="3">
    <source>
        <dbReference type="ARBA" id="ARBA00023136"/>
    </source>
</evidence>
<gene>
    <name evidence="5" type="ORF">T459_03638</name>
</gene>
<evidence type="ECO:0000256" key="2">
    <source>
        <dbReference type="ARBA" id="ARBA00022989"/>
    </source>
</evidence>
<dbReference type="GO" id="GO:0016020">
    <property type="term" value="C:membrane"/>
    <property type="evidence" value="ECO:0007669"/>
    <property type="project" value="InterPro"/>
</dbReference>
<evidence type="ECO:0000259" key="4">
    <source>
        <dbReference type="PROSITE" id="PS50929"/>
    </source>
</evidence>
<evidence type="ECO:0000313" key="5">
    <source>
        <dbReference type="EMBL" id="PHT95756.1"/>
    </source>
</evidence>
<dbReference type="PROSITE" id="PS50929">
    <property type="entry name" value="ABC_TM1F"/>
    <property type="match status" value="1"/>
</dbReference>
<evidence type="ECO:0000313" key="6">
    <source>
        <dbReference type="Proteomes" id="UP000222542"/>
    </source>
</evidence>
<keyword evidence="3" id="KW-0472">Membrane</keyword>
<dbReference type="InterPro" id="IPR011527">
    <property type="entry name" value="ABC1_TM_dom"/>
</dbReference>
<dbReference type="Gramene" id="PHT95756">
    <property type="protein sequence ID" value="PHT95756"/>
    <property type="gene ID" value="T459_03638"/>
</dbReference>
<keyword evidence="1" id="KW-0812">Transmembrane</keyword>
<dbReference type="PANTHER" id="PTHR33022">
    <property type="entry name" value="DUF1985 DOMAIN-CONTAINING PROTEIN"/>
    <property type="match status" value="1"/>
</dbReference>
<dbReference type="Gene3D" id="1.20.1560.10">
    <property type="entry name" value="ABC transporter type 1, transmembrane domain"/>
    <property type="match status" value="1"/>
</dbReference>
<comment type="caution">
    <text evidence="5">The sequence shown here is derived from an EMBL/GenBank/DDBJ whole genome shotgun (WGS) entry which is preliminary data.</text>
</comment>
<dbReference type="AlphaFoldDB" id="A0A2G3ANE9"/>
<dbReference type="Pfam" id="PF00664">
    <property type="entry name" value="ABC_membrane"/>
    <property type="match status" value="1"/>
</dbReference>
<sequence>MFGSCAVDLKEWFYSLATCGRPLNDTHLDTIFYYMRKKAKYKPNIVVKFTTTDFIFRNKIGALYHNFVENGKDFSTIPEKHEVEEYIRGFYCDANILWNKVDYVLFLVYVPREKSELGHWILEVFDFTDCDCGAFVYAFVEYVINGRDIPKEIDIGHVRMRYGALLWDYGKRKLEAGHNLFLWGLSLASRASVVDHLPNHSRVRSNANNHGIVRGHYGQVNQMGHSLNTDTSDCVDHVYEEKSHHVQHSRQSNLHLEQRQLTLYHLTMSGTTCWRLVGERSAHRIRTKYLRAVLRQDIGFFDTELNTGEIMHGISSDVAQIQEVMGEKERTVRHGTAENDKSLWPCNFVNLFCCIHSLGSRNLSNGTEDVLLEQVLVVVCNVKKKSCAGCAKQVKSMTIKKLFREQIKFIAELYISIIYMI</sequence>
<feature type="domain" description="ABC transmembrane type-1" evidence="4">
    <location>
        <begin position="273"/>
        <end position="327"/>
    </location>
</feature>
<keyword evidence="6" id="KW-1185">Reference proteome</keyword>